<keyword evidence="4" id="KW-1185">Reference proteome</keyword>
<keyword evidence="2" id="KW-1133">Transmembrane helix</keyword>
<reference evidence="3 4" key="1">
    <citation type="submission" date="2019-06" db="EMBL/GenBank/DDBJ databases">
        <title>Saccharibacillus brassicae sp. nov., an endophytic bacterium isolated from Chinese cabbage seeds (Brassica pekinensis).</title>
        <authorList>
            <person name="Jiang L."/>
            <person name="Lee J."/>
            <person name="Kim S.W."/>
        </authorList>
    </citation>
    <scope>NUCLEOTIDE SEQUENCE [LARGE SCALE GENOMIC DNA]</scope>
    <source>
        <strain evidence="4">KCTC 43072 / ATSA2</strain>
    </source>
</reference>
<dbReference type="Proteomes" id="UP000316968">
    <property type="component" value="Chromosome"/>
</dbReference>
<gene>
    <name evidence="3" type="ORF">FFV09_12865</name>
</gene>
<proteinExistence type="predicted"/>
<dbReference type="EMBL" id="CP041217">
    <property type="protein sequence ID" value="QDH21656.1"/>
    <property type="molecule type" value="Genomic_DNA"/>
</dbReference>
<feature type="region of interest" description="Disordered" evidence="1">
    <location>
        <begin position="1"/>
        <end position="31"/>
    </location>
</feature>
<evidence type="ECO:0000256" key="1">
    <source>
        <dbReference type="SAM" id="MobiDB-lite"/>
    </source>
</evidence>
<dbReference type="AlphaFoldDB" id="A0A4Y6UZ07"/>
<feature type="compositionally biased region" description="Basic and acidic residues" evidence="1">
    <location>
        <begin position="22"/>
        <end position="31"/>
    </location>
</feature>
<dbReference type="RefSeq" id="WP_141448201.1">
    <property type="nucleotide sequence ID" value="NZ_CP041217.1"/>
</dbReference>
<feature type="region of interest" description="Disordered" evidence="1">
    <location>
        <begin position="89"/>
        <end position="119"/>
    </location>
</feature>
<feature type="compositionally biased region" description="Polar residues" evidence="1">
    <location>
        <begin position="89"/>
        <end position="100"/>
    </location>
</feature>
<keyword evidence="2" id="KW-0472">Membrane</keyword>
<organism evidence="3 4">
    <name type="scientific">Saccharibacillus brassicae</name>
    <dbReference type="NCBI Taxonomy" id="2583377"/>
    <lineage>
        <taxon>Bacteria</taxon>
        <taxon>Bacillati</taxon>
        <taxon>Bacillota</taxon>
        <taxon>Bacilli</taxon>
        <taxon>Bacillales</taxon>
        <taxon>Paenibacillaceae</taxon>
        <taxon>Saccharibacillus</taxon>
    </lineage>
</organism>
<evidence type="ECO:0000313" key="3">
    <source>
        <dbReference type="EMBL" id="QDH21656.1"/>
    </source>
</evidence>
<protein>
    <submittedName>
        <fullName evidence="3">Uncharacterized protein</fullName>
    </submittedName>
</protein>
<name>A0A4Y6UZ07_SACBS</name>
<feature type="transmembrane region" description="Helical" evidence="2">
    <location>
        <begin position="63"/>
        <end position="83"/>
    </location>
</feature>
<evidence type="ECO:0000313" key="4">
    <source>
        <dbReference type="Proteomes" id="UP000316968"/>
    </source>
</evidence>
<dbReference type="OrthoDB" id="2678241at2"/>
<evidence type="ECO:0000256" key="2">
    <source>
        <dbReference type="SAM" id="Phobius"/>
    </source>
</evidence>
<accession>A0A4Y6UZ07</accession>
<keyword evidence="2" id="KW-0812">Transmembrane</keyword>
<dbReference type="KEGG" id="saca:FFV09_12865"/>
<sequence length="307" mass="33609">MGTNGPKGGNRQEPGRGLIDIPKLDPQRKEQIRSGILTGIRSWKKSAEDPVQPQPRGIRRRRVLLGGGLGLAGLAAALSFLLLQTTGDPSSGLNVASRTESAIGEASSGETPASGAAGNEAVPQGLAAPLLSLGYGEFRERWEQGSSAAGGELTAVSGEAEAYLDSLPHLDEYRQAFGRPEKGYRYAAWSNRDDGRLREITFWLGPSTSGRNPDPSDTAVIRYVTDVLQPDLTDTERERILNELRFRDFERKGGSRMSGNEKLLYTLDRSGERQYLTVTFLREPEQPDELGIWQDKLLDIVREENGT</sequence>